<evidence type="ECO:0000259" key="4">
    <source>
        <dbReference type="PROSITE" id="PS51462"/>
    </source>
</evidence>
<dbReference type="GO" id="GO:0016787">
    <property type="term" value="F:hydrolase activity"/>
    <property type="evidence" value="ECO:0007669"/>
    <property type="project" value="UniProtKB-KW"/>
</dbReference>
<dbReference type="RefSeq" id="WP_213122880.1">
    <property type="nucleotide sequence ID" value="NZ_JAGYPG010000001.1"/>
</dbReference>
<proteinExistence type="inferred from homology"/>
<dbReference type="PROSITE" id="PS51462">
    <property type="entry name" value="NUDIX"/>
    <property type="match status" value="1"/>
</dbReference>
<keyword evidence="6" id="KW-1185">Reference proteome</keyword>
<evidence type="ECO:0000256" key="2">
    <source>
        <dbReference type="ARBA" id="ARBA00022801"/>
    </source>
</evidence>
<dbReference type="AlphaFoldDB" id="A0A942YFR1"/>
<dbReference type="PANTHER" id="PTHR43046:SF2">
    <property type="entry name" value="8-OXO-DGTP DIPHOSPHATASE-RELATED"/>
    <property type="match status" value="1"/>
</dbReference>
<evidence type="ECO:0000313" key="5">
    <source>
        <dbReference type="EMBL" id="MBS4193580.1"/>
    </source>
</evidence>
<dbReference type="PRINTS" id="PR00502">
    <property type="entry name" value="NUDIXFAMILY"/>
</dbReference>
<dbReference type="PANTHER" id="PTHR43046">
    <property type="entry name" value="GDP-MANNOSE MANNOSYL HYDROLASE"/>
    <property type="match status" value="1"/>
</dbReference>
<gene>
    <name evidence="5" type="ORF">KHA97_00670</name>
</gene>
<dbReference type="Pfam" id="PF00293">
    <property type="entry name" value="NUDIX"/>
    <property type="match status" value="1"/>
</dbReference>
<evidence type="ECO:0000256" key="3">
    <source>
        <dbReference type="RuleBase" id="RU003476"/>
    </source>
</evidence>
<dbReference type="PROSITE" id="PS00893">
    <property type="entry name" value="NUDIX_BOX"/>
    <property type="match status" value="1"/>
</dbReference>
<name>A0A942YFR1_9BACI</name>
<dbReference type="Proteomes" id="UP000681414">
    <property type="component" value="Unassembled WGS sequence"/>
</dbReference>
<dbReference type="SUPFAM" id="SSF55811">
    <property type="entry name" value="Nudix"/>
    <property type="match status" value="1"/>
</dbReference>
<dbReference type="InterPro" id="IPR015797">
    <property type="entry name" value="NUDIX_hydrolase-like_dom_sf"/>
</dbReference>
<comment type="cofactor">
    <cofactor evidence="1">
        <name>Mg(2+)</name>
        <dbReference type="ChEBI" id="CHEBI:18420"/>
    </cofactor>
</comment>
<comment type="caution">
    <text evidence="5">The sequence shown here is derived from an EMBL/GenBank/DDBJ whole genome shotgun (WGS) entry which is preliminary data.</text>
</comment>
<keyword evidence="2 3" id="KW-0378">Hydrolase</keyword>
<dbReference type="InterPro" id="IPR020084">
    <property type="entry name" value="NUDIX_hydrolase_CS"/>
</dbReference>
<dbReference type="InterPro" id="IPR020476">
    <property type="entry name" value="Nudix_hydrolase"/>
</dbReference>
<dbReference type="Gene3D" id="3.90.79.10">
    <property type="entry name" value="Nucleoside Triphosphate Pyrophosphohydrolase"/>
    <property type="match status" value="1"/>
</dbReference>
<evidence type="ECO:0000256" key="1">
    <source>
        <dbReference type="ARBA" id="ARBA00001946"/>
    </source>
</evidence>
<dbReference type="InterPro" id="IPR000086">
    <property type="entry name" value="NUDIX_hydrolase_dom"/>
</dbReference>
<dbReference type="CDD" id="cd02883">
    <property type="entry name" value="NUDIX_Hydrolase"/>
    <property type="match status" value="1"/>
</dbReference>
<reference evidence="5 6" key="1">
    <citation type="submission" date="2021-05" db="EMBL/GenBank/DDBJ databases">
        <title>Novel Bacillus species.</title>
        <authorList>
            <person name="Liu G."/>
        </authorList>
    </citation>
    <scope>NUCLEOTIDE SEQUENCE [LARGE SCALE GENOMIC DNA]</scope>
    <source>
        <strain evidence="6">FJAT-49780</strain>
    </source>
</reference>
<organism evidence="5 6">
    <name type="scientific">Lederbergia citri</name>
    <dbReference type="NCBI Taxonomy" id="2833580"/>
    <lineage>
        <taxon>Bacteria</taxon>
        <taxon>Bacillati</taxon>
        <taxon>Bacillota</taxon>
        <taxon>Bacilli</taxon>
        <taxon>Bacillales</taxon>
        <taxon>Bacillaceae</taxon>
        <taxon>Lederbergia</taxon>
    </lineage>
</organism>
<comment type="similarity">
    <text evidence="3">Belongs to the Nudix hydrolase family.</text>
</comment>
<dbReference type="EMBL" id="JAGYPG010000001">
    <property type="protein sequence ID" value="MBS4193580.1"/>
    <property type="molecule type" value="Genomic_DNA"/>
</dbReference>
<accession>A0A942YFR1</accession>
<protein>
    <submittedName>
        <fullName evidence="5">NUDIX hydrolase</fullName>
    </submittedName>
</protein>
<evidence type="ECO:0000313" key="6">
    <source>
        <dbReference type="Proteomes" id="UP000681414"/>
    </source>
</evidence>
<sequence length="160" mass="18375">MKNEHPKHIIAVSAYVTNENGELLLVKTHSRSDTWECPGGQVEMGEPLDEVVCREVLEETGIVIRPIGITGIYYNTTSYILSVVFKAAYVSGKIKIQPEEIREARFIKVKESNIEEYITRPHMRSRTIDAMNVKNFIPYETWEVEPYQLTGRLEGDWNEG</sequence>
<feature type="domain" description="Nudix hydrolase" evidence="4">
    <location>
        <begin position="7"/>
        <end position="132"/>
    </location>
</feature>